<evidence type="ECO:0000256" key="1">
    <source>
        <dbReference type="SAM" id="MobiDB-lite"/>
    </source>
</evidence>
<gene>
    <name evidence="2" type="ORF">EI97DRAFT_62835</name>
</gene>
<dbReference type="RefSeq" id="XP_033653519.1">
    <property type="nucleotide sequence ID" value="XM_033802968.1"/>
</dbReference>
<feature type="region of interest" description="Disordered" evidence="1">
    <location>
        <begin position="107"/>
        <end position="134"/>
    </location>
</feature>
<feature type="compositionally biased region" description="Basic and acidic residues" evidence="1">
    <location>
        <begin position="45"/>
        <end position="60"/>
    </location>
</feature>
<reference evidence="2" key="1">
    <citation type="journal article" date="2020" name="Stud. Mycol.">
        <title>101 Dothideomycetes genomes: a test case for predicting lifestyles and emergence of pathogens.</title>
        <authorList>
            <person name="Haridas S."/>
            <person name="Albert R."/>
            <person name="Binder M."/>
            <person name="Bloem J."/>
            <person name="Labutti K."/>
            <person name="Salamov A."/>
            <person name="Andreopoulos B."/>
            <person name="Baker S."/>
            <person name="Barry K."/>
            <person name="Bills G."/>
            <person name="Bluhm B."/>
            <person name="Cannon C."/>
            <person name="Castanera R."/>
            <person name="Culley D."/>
            <person name="Daum C."/>
            <person name="Ezra D."/>
            <person name="Gonzalez J."/>
            <person name="Henrissat B."/>
            <person name="Kuo A."/>
            <person name="Liang C."/>
            <person name="Lipzen A."/>
            <person name="Lutzoni F."/>
            <person name="Magnuson J."/>
            <person name="Mondo S."/>
            <person name="Nolan M."/>
            <person name="Ohm R."/>
            <person name="Pangilinan J."/>
            <person name="Park H.-J."/>
            <person name="Ramirez L."/>
            <person name="Alfaro M."/>
            <person name="Sun H."/>
            <person name="Tritt A."/>
            <person name="Yoshinaga Y."/>
            <person name="Zwiers L.-H."/>
            <person name="Turgeon B."/>
            <person name="Goodwin S."/>
            <person name="Spatafora J."/>
            <person name="Crous P."/>
            <person name="Grigoriev I."/>
        </authorList>
    </citation>
    <scope>NUCLEOTIDE SEQUENCE</scope>
    <source>
        <strain evidence="2">CBS 379.55</strain>
    </source>
</reference>
<name>A0A6A6JH47_WESOR</name>
<protein>
    <submittedName>
        <fullName evidence="2">Uncharacterized protein</fullName>
    </submittedName>
</protein>
<keyword evidence="3" id="KW-1185">Reference proteome</keyword>
<feature type="region of interest" description="Disordered" evidence="1">
    <location>
        <begin position="45"/>
        <end position="64"/>
    </location>
</feature>
<evidence type="ECO:0000313" key="3">
    <source>
        <dbReference type="Proteomes" id="UP000800097"/>
    </source>
</evidence>
<sequence length="151" mass="17330">MCGGHADRGARTHENACTRVFVRPCCVFEAGACETWIIDRIGRGERREDRRERDRRKGTTERQAPLLRSTMTTVLLLVLLLKMMMEVEKRRRWESFTLSADLQNGPPLSASHLPSHPCHGRQQAASSNHSFSKETNHTSLDMLFSERYNTM</sequence>
<dbReference type="GeneID" id="54556143"/>
<dbReference type="Proteomes" id="UP000800097">
    <property type="component" value="Unassembled WGS sequence"/>
</dbReference>
<dbReference type="EMBL" id="ML986495">
    <property type="protein sequence ID" value="KAF2275980.1"/>
    <property type="molecule type" value="Genomic_DNA"/>
</dbReference>
<evidence type="ECO:0000313" key="2">
    <source>
        <dbReference type="EMBL" id="KAF2275980.1"/>
    </source>
</evidence>
<accession>A0A6A6JH47</accession>
<feature type="compositionally biased region" description="Low complexity" evidence="1">
    <location>
        <begin position="107"/>
        <end position="117"/>
    </location>
</feature>
<dbReference type="AlphaFoldDB" id="A0A6A6JH47"/>
<proteinExistence type="predicted"/>
<organism evidence="2 3">
    <name type="scientific">Westerdykella ornata</name>
    <dbReference type="NCBI Taxonomy" id="318751"/>
    <lineage>
        <taxon>Eukaryota</taxon>
        <taxon>Fungi</taxon>
        <taxon>Dikarya</taxon>
        <taxon>Ascomycota</taxon>
        <taxon>Pezizomycotina</taxon>
        <taxon>Dothideomycetes</taxon>
        <taxon>Pleosporomycetidae</taxon>
        <taxon>Pleosporales</taxon>
        <taxon>Sporormiaceae</taxon>
        <taxon>Westerdykella</taxon>
    </lineage>
</organism>